<dbReference type="InterPro" id="IPR003615">
    <property type="entry name" value="HNH_nuc"/>
</dbReference>
<dbReference type="Pfam" id="PF13391">
    <property type="entry name" value="HNH_2"/>
    <property type="match status" value="1"/>
</dbReference>
<proteinExistence type="predicted"/>
<reference evidence="2 3" key="1">
    <citation type="journal article" date="2019" name="Mol. Biol. Evol.">
        <title>Blast fungal genomes show frequent chromosomal changes, gene gains and losses, and effector gene turnover.</title>
        <authorList>
            <person name="Gomez Luciano L.B."/>
            <person name="Jason Tsai I."/>
            <person name="Chuma I."/>
            <person name="Tosa Y."/>
            <person name="Chen Y.H."/>
            <person name="Li J.Y."/>
            <person name="Li M.Y."/>
            <person name="Jade Lu M.Y."/>
            <person name="Nakayashiki H."/>
            <person name="Li W.H."/>
        </authorList>
    </citation>
    <scope>NUCLEOTIDE SEQUENCE [LARGE SCALE GENOMIC DNA]</scope>
    <source>
        <strain evidence="2">MZ5-1-6</strain>
    </source>
</reference>
<feature type="domain" description="HNH nuclease" evidence="1">
    <location>
        <begin position="148"/>
        <end position="214"/>
    </location>
</feature>
<evidence type="ECO:0000313" key="2">
    <source>
        <dbReference type="EMBL" id="QBZ56771.1"/>
    </source>
</evidence>
<accession>A0A4P7N6J7</accession>
<dbReference type="Proteomes" id="UP000294847">
    <property type="component" value="Chromosome 2"/>
</dbReference>
<evidence type="ECO:0000313" key="3">
    <source>
        <dbReference type="Proteomes" id="UP000294847"/>
    </source>
</evidence>
<protein>
    <recommendedName>
        <fullName evidence="1">HNH nuclease domain-containing protein</fullName>
    </recommendedName>
</protein>
<gene>
    <name evidence="2" type="ORF">PoMZ_01687</name>
</gene>
<name>A0A4P7N6J7_PYROR</name>
<organism evidence="2 3">
    <name type="scientific">Pyricularia oryzae</name>
    <name type="common">Rice blast fungus</name>
    <name type="synonym">Magnaporthe oryzae</name>
    <dbReference type="NCBI Taxonomy" id="318829"/>
    <lineage>
        <taxon>Eukaryota</taxon>
        <taxon>Fungi</taxon>
        <taxon>Dikarya</taxon>
        <taxon>Ascomycota</taxon>
        <taxon>Pezizomycotina</taxon>
        <taxon>Sordariomycetes</taxon>
        <taxon>Sordariomycetidae</taxon>
        <taxon>Magnaporthales</taxon>
        <taxon>Pyriculariaceae</taxon>
        <taxon>Pyricularia</taxon>
    </lineage>
</organism>
<dbReference type="AlphaFoldDB" id="A0A4P7N6J7"/>
<sequence length="270" mass="30471">MHTLATPLLPPENKTHDRIPIVRIRHPAYSLTGPSLLDLPAVDGDCTSLDYELALTACSIITGNTEGIWLAMRATRRQLLALYNVWMACSGQAGSEGKELEIVPSFDHWRFPHGKLPKIWRDLVISPHNYPPSTKGGGLAALQRDQTCRISGHSHGLDTAHLVPAVYSSWFASNDIMQYCSRRSVPKWINNDKNLLCLRKNLHFLFDTRRLVFVPKLSRHPPPASPQIALHVLLPSESDQMLELYHNRQLQPLRDIAVEFLGIAAYHSRR</sequence>
<evidence type="ECO:0000259" key="1">
    <source>
        <dbReference type="Pfam" id="PF13391"/>
    </source>
</evidence>
<dbReference type="EMBL" id="CP034205">
    <property type="protein sequence ID" value="QBZ56771.1"/>
    <property type="molecule type" value="Genomic_DNA"/>
</dbReference>